<reference evidence="1 2" key="1">
    <citation type="submission" date="2014-03" db="EMBL/GenBank/DDBJ databases">
        <title>Bradyrhizobium valentinum sp. nov., isolated from effective nodules of Lupinus mariae-josephae, a lupine endemic of basic-lime soils in Eastern Spain.</title>
        <authorList>
            <person name="Duran D."/>
            <person name="Rey L."/>
            <person name="Navarro A."/>
            <person name="Busquets A."/>
            <person name="Imperial J."/>
            <person name="Ruiz-Argueso T."/>
        </authorList>
    </citation>
    <scope>NUCLEOTIDE SEQUENCE [LARGE SCALE GENOMIC DNA]</scope>
    <source>
        <strain evidence="1 2">CCBAU 23086</strain>
    </source>
</reference>
<dbReference type="Proteomes" id="UP000051660">
    <property type="component" value="Unassembled WGS sequence"/>
</dbReference>
<gene>
    <name evidence="1" type="ORF">CQ14_06630</name>
</gene>
<name>A0A0R3MM88_9BRAD</name>
<evidence type="ECO:0000313" key="2">
    <source>
        <dbReference type="Proteomes" id="UP000051660"/>
    </source>
</evidence>
<evidence type="ECO:0000313" key="1">
    <source>
        <dbReference type="EMBL" id="KRR21319.1"/>
    </source>
</evidence>
<proteinExistence type="predicted"/>
<dbReference type="AlphaFoldDB" id="A0A0R3MM88"/>
<dbReference type="OrthoDB" id="8256352at2"/>
<accession>A0A0R3MM88</accession>
<dbReference type="EMBL" id="LLYB01000081">
    <property type="protein sequence ID" value="KRR21319.1"/>
    <property type="molecule type" value="Genomic_DNA"/>
</dbReference>
<protein>
    <submittedName>
        <fullName evidence="1">Uncharacterized protein</fullName>
    </submittedName>
</protein>
<organism evidence="1 2">
    <name type="scientific">Bradyrhizobium lablabi</name>
    <dbReference type="NCBI Taxonomy" id="722472"/>
    <lineage>
        <taxon>Bacteria</taxon>
        <taxon>Pseudomonadati</taxon>
        <taxon>Pseudomonadota</taxon>
        <taxon>Alphaproteobacteria</taxon>
        <taxon>Hyphomicrobiales</taxon>
        <taxon>Nitrobacteraceae</taxon>
        <taxon>Bradyrhizobium</taxon>
    </lineage>
</organism>
<comment type="caution">
    <text evidence="1">The sequence shown here is derived from an EMBL/GenBank/DDBJ whole genome shotgun (WGS) entry which is preliminary data.</text>
</comment>
<sequence length="167" mass="18867">MMTFANAPWTDEEVVNLNRWQSVGWVHEYTCPNDHSGSRVLVAGRNGWSCPSCVYTQNWAHPGALEGPPPNPFETHANPAWLSLMLELTRVVCLTHRRFNADDVMDLYDAIEHAPTTPEARAMGPVLQKAAKAGYCKKTKLTEKSRRKGSRGRSLTMWESLICEVRR</sequence>
<dbReference type="RefSeq" id="WP_057859777.1">
    <property type="nucleotide sequence ID" value="NZ_LLYB01000081.1"/>
</dbReference>